<dbReference type="Proteomes" id="UP001501459">
    <property type="component" value="Unassembled WGS sequence"/>
</dbReference>
<dbReference type="PROSITE" id="PS51257">
    <property type="entry name" value="PROKAR_LIPOPROTEIN"/>
    <property type="match status" value="1"/>
</dbReference>
<keyword evidence="1" id="KW-0732">Signal</keyword>
<dbReference type="EMBL" id="BAAADM010000026">
    <property type="protein sequence ID" value="GAA0435331.1"/>
    <property type="molecule type" value="Genomic_DNA"/>
</dbReference>
<sequence>MTKSKLVFLAILTTFSLIACSQNNEVTEKLDKIEEDIQGELDRDLSTDLLEEEHVKSGYVEDSDSIVKMEIEVKPDTKSETKDQLKEKYHEKLKEKYPGKNLRISLHTSARHQNN</sequence>
<dbReference type="RefSeq" id="WP_343751559.1">
    <property type="nucleotide sequence ID" value="NZ_BAAADM010000026.1"/>
</dbReference>
<name>A0ABP3IZZ1_9BACI</name>
<reference evidence="3" key="1">
    <citation type="journal article" date="2019" name="Int. J. Syst. Evol. Microbiol.">
        <title>The Global Catalogue of Microorganisms (GCM) 10K type strain sequencing project: providing services to taxonomists for standard genome sequencing and annotation.</title>
        <authorList>
            <consortium name="The Broad Institute Genomics Platform"/>
            <consortium name="The Broad Institute Genome Sequencing Center for Infectious Disease"/>
            <person name="Wu L."/>
            <person name="Ma J."/>
        </authorList>
    </citation>
    <scope>NUCLEOTIDE SEQUENCE [LARGE SCALE GENOMIC DNA]</scope>
    <source>
        <strain evidence="3">JCM 12149</strain>
    </source>
</reference>
<evidence type="ECO:0000313" key="2">
    <source>
        <dbReference type="EMBL" id="GAA0435331.1"/>
    </source>
</evidence>
<feature type="chain" id="PRO_5046964618" description="Lipoprotein" evidence="1">
    <location>
        <begin position="20"/>
        <end position="115"/>
    </location>
</feature>
<accession>A0ABP3IZZ1</accession>
<evidence type="ECO:0000256" key="1">
    <source>
        <dbReference type="SAM" id="SignalP"/>
    </source>
</evidence>
<feature type="signal peptide" evidence="1">
    <location>
        <begin position="1"/>
        <end position="19"/>
    </location>
</feature>
<evidence type="ECO:0000313" key="3">
    <source>
        <dbReference type="Proteomes" id="UP001501459"/>
    </source>
</evidence>
<organism evidence="2 3">
    <name type="scientific">Lentibacillus halophilus</name>
    <dbReference type="NCBI Taxonomy" id="295065"/>
    <lineage>
        <taxon>Bacteria</taxon>
        <taxon>Bacillati</taxon>
        <taxon>Bacillota</taxon>
        <taxon>Bacilli</taxon>
        <taxon>Bacillales</taxon>
        <taxon>Bacillaceae</taxon>
        <taxon>Lentibacillus</taxon>
    </lineage>
</organism>
<keyword evidence="3" id="KW-1185">Reference proteome</keyword>
<gene>
    <name evidence="2" type="ORF">GCM10008983_09900</name>
</gene>
<comment type="caution">
    <text evidence="2">The sequence shown here is derived from an EMBL/GenBank/DDBJ whole genome shotgun (WGS) entry which is preliminary data.</text>
</comment>
<proteinExistence type="predicted"/>
<evidence type="ECO:0008006" key="4">
    <source>
        <dbReference type="Google" id="ProtNLM"/>
    </source>
</evidence>
<protein>
    <recommendedName>
        <fullName evidence="4">Lipoprotein</fullName>
    </recommendedName>
</protein>